<protein>
    <submittedName>
        <fullName evidence="2">Uncharacterized protein</fullName>
    </submittedName>
</protein>
<dbReference type="AlphaFoldDB" id="A0AAV7WCA2"/>
<evidence type="ECO:0000313" key="2">
    <source>
        <dbReference type="EMBL" id="KAJ1210188.1"/>
    </source>
</evidence>
<evidence type="ECO:0000313" key="3">
    <source>
        <dbReference type="Proteomes" id="UP001066276"/>
    </source>
</evidence>
<comment type="caution">
    <text evidence="2">The sequence shown here is derived from an EMBL/GenBank/DDBJ whole genome shotgun (WGS) entry which is preliminary data.</text>
</comment>
<sequence>MGVCSELPGADYALVTPRLHGPTGPARDLRCVQAPLYLYAVCAPPFCVVVGSGPPMARYIQRRPQAHYLLIGWGRVTAFFATVSAKGERRRQCSPHSPAAGPLPRRRGPVVSNGAVMPSRLRRPHPVRAPLAPLHLPFWSQVIRKAVSSDHGFRARYDHLCSISDHLHAPLLLVFGERGRCVGSRSMPLGLLFSRRAGPELFSGALLWSCLLHGSQATPRH</sequence>
<accession>A0AAV7WCA2</accession>
<organism evidence="2 3">
    <name type="scientific">Pleurodeles waltl</name>
    <name type="common">Iberian ribbed newt</name>
    <dbReference type="NCBI Taxonomy" id="8319"/>
    <lineage>
        <taxon>Eukaryota</taxon>
        <taxon>Metazoa</taxon>
        <taxon>Chordata</taxon>
        <taxon>Craniata</taxon>
        <taxon>Vertebrata</taxon>
        <taxon>Euteleostomi</taxon>
        <taxon>Amphibia</taxon>
        <taxon>Batrachia</taxon>
        <taxon>Caudata</taxon>
        <taxon>Salamandroidea</taxon>
        <taxon>Salamandridae</taxon>
        <taxon>Pleurodelinae</taxon>
        <taxon>Pleurodeles</taxon>
    </lineage>
</organism>
<evidence type="ECO:0000256" key="1">
    <source>
        <dbReference type="SAM" id="MobiDB-lite"/>
    </source>
</evidence>
<proteinExistence type="predicted"/>
<dbReference type="EMBL" id="JANPWB010000002">
    <property type="protein sequence ID" value="KAJ1210188.1"/>
    <property type="molecule type" value="Genomic_DNA"/>
</dbReference>
<name>A0AAV7WCA2_PLEWA</name>
<gene>
    <name evidence="2" type="ORF">NDU88_005556</name>
</gene>
<dbReference type="Proteomes" id="UP001066276">
    <property type="component" value="Chromosome 1_2"/>
</dbReference>
<keyword evidence="3" id="KW-1185">Reference proteome</keyword>
<feature type="region of interest" description="Disordered" evidence="1">
    <location>
        <begin position="90"/>
        <end position="109"/>
    </location>
</feature>
<reference evidence="2" key="1">
    <citation type="journal article" date="2022" name="bioRxiv">
        <title>Sequencing and chromosome-scale assembly of the giantPleurodeles waltlgenome.</title>
        <authorList>
            <person name="Brown T."/>
            <person name="Elewa A."/>
            <person name="Iarovenko S."/>
            <person name="Subramanian E."/>
            <person name="Araus A.J."/>
            <person name="Petzold A."/>
            <person name="Susuki M."/>
            <person name="Suzuki K.-i.T."/>
            <person name="Hayashi T."/>
            <person name="Toyoda A."/>
            <person name="Oliveira C."/>
            <person name="Osipova E."/>
            <person name="Leigh N.D."/>
            <person name="Simon A."/>
            <person name="Yun M.H."/>
        </authorList>
    </citation>
    <scope>NUCLEOTIDE SEQUENCE</scope>
    <source>
        <strain evidence="2">20211129_DDA</strain>
        <tissue evidence="2">Liver</tissue>
    </source>
</reference>